<dbReference type="RefSeq" id="XP_012190445.1">
    <property type="nucleotide sequence ID" value="XM_012335055.1"/>
</dbReference>
<organism evidence="2 3">
    <name type="scientific">Pseudozyma hubeiensis (strain SY62)</name>
    <name type="common">Yeast</name>
    <dbReference type="NCBI Taxonomy" id="1305764"/>
    <lineage>
        <taxon>Eukaryota</taxon>
        <taxon>Fungi</taxon>
        <taxon>Dikarya</taxon>
        <taxon>Basidiomycota</taxon>
        <taxon>Ustilaginomycotina</taxon>
        <taxon>Ustilaginomycetes</taxon>
        <taxon>Ustilaginales</taxon>
        <taxon>Ustilaginaceae</taxon>
        <taxon>Pseudozyma</taxon>
    </lineage>
</organism>
<dbReference type="Proteomes" id="UP000014071">
    <property type="component" value="Unassembled WGS sequence"/>
</dbReference>
<gene>
    <name evidence="2" type="ORF">PHSY_004442</name>
</gene>
<dbReference type="GeneID" id="24109724"/>
<evidence type="ECO:0000313" key="2">
    <source>
        <dbReference type="EMBL" id="GAC96858.1"/>
    </source>
</evidence>
<evidence type="ECO:0000256" key="1">
    <source>
        <dbReference type="SAM" id="MobiDB-lite"/>
    </source>
</evidence>
<name>R9P642_PSEHS</name>
<protein>
    <submittedName>
        <fullName evidence="2">Uncharacterized protein</fullName>
    </submittedName>
</protein>
<keyword evidence="3" id="KW-1185">Reference proteome</keyword>
<dbReference type="AlphaFoldDB" id="R9P642"/>
<evidence type="ECO:0000313" key="3">
    <source>
        <dbReference type="Proteomes" id="UP000014071"/>
    </source>
</evidence>
<dbReference type="EMBL" id="DF238808">
    <property type="protein sequence ID" value="GAC96858.1"/>
    <property type="molecule type" value="Genomic_DNA"/>
</dbReference>
<feature type="region of interest" description="Disordered" evidence="1">
    <location>
        <begin position="61"/>
        <end position="80"/>
    </location>
</feature>
<reference evidence="3" key="1">
    <citation type="journal article" date="2013" name="Genome Announc.">
        <title>Draft genome sequence of the basidiomycetous yeast-like fungus Pseudozyma hubeiensis SY62, which produces an abundant amount of the biosurfactant mannosylerythritol lipids.</title>
        <authorList>
            <person name="Konishi M."/>
            <person name="Hatada Y."/>
            <person name="Horiuchi J."/>
        </authorList>
    </citation>
    <scope>NUCLEOTIDE SEQUENCE [LARGE SCALE GENOMIC DNA]</scope>
    <source>
        <strain evidence="3">SY62</strain>
    </source>
</reference>
<sequence length="80" mass="8706">MPVAFVPSLTSPTSLSANSIRIFRAQTSASVSERTTPTRYRHVQIYLMSWAGGGADVSPSWPVHGTGQRNRTPDIEECSV</sequence>
<accession>R9P642</accession>
<dbReference type="HOGENOM" id="CLU_2590775_0_0_1"/>
<proteinExistence type="predicted"/>